<name>A0A7S0CIW3_9STRA</name>
<protein>
    <submittedName>
        <fullName evidence="3">Uncharacterized protein</fullName>
    </submittedName>
</protein>
<accession>A0A7S0CIW3</accession>
<evidence type="ECO:0000256" key="1">
    <source>
        <dbReference type="SAM" id="MobiDB-lite"/>
    </source>
</evidence>
<gene>
    <name evidence="3" type="ORF">PINE0816_LOCUS21305</name>
</gene>
<dbReference type="AlphaFoldDB" id="A0A7S0CIW3"/>
<feature type="chain" id="PRO_5031051426" evidence="2">
    <location>
        <begin position="27"/>
        <end position="177"/>
    </location>
</feature>
<sequence>MASFHTKRMCILLLGLLLIPTTLTSAFNFQPTSQSNKKATTLPKPDPQNPERYIPPSTYSSTKLYAPTDTLVRAGPLPFLIRLVQSDKYEQAVLKYMYDSKTSDLKNAQGNMDWFFKAPDVWVEQKMLEQQGKREVYDYGKDPEPLRLVLSLVWASCVAGLGGRVAWQLIHGNRNLF</sequence>
<dbReference type="EMBL" id="HBEL01045822">
    <property type="protein sequence ID" value="CAD8425145.1"/>
    <property type="molecule type" value="Transcribed_RNA"/>
</dbReference>
<evidence type="ECO:0000256" key="2">
    <source>
        <dbReference type="SAM" id="SignalP"/>
    </source>
</evidence>
<organism evidence="3">
    <name type="scientific">Proboscia inermis</name>
    <dbReference type="NCBI Taxonomy" id="420281"/>
    <lineage>
        <taxon>Eukaryota</taxon>
        <taxon>Sar</taxon>
        <taxon>Stramenopiles</taxon>
        <taxon>Ochrophyta</taxon>
        <taxon>Bacillariophyta</taxon>
        <taxon>Coscinodiscophyceae</taxon>
        <taxon>Rhizosoleniophycidae</taxon>
        <taxon>Rhizosoleniales</taxon>
        <taxon>Rhizosoleniaceae</taxon>
        <taxon>Proboscia</taxon>
    </lineage>
</organism>
<feature type="region of interest" description="Disordered" evidence="1">
    <location>
        <begin position="33"/>
        <end position="60"/>
    </location>
</feature>
<keyword evidence="2" id="KW-0732">Signal</keyword>
<proteinExistence type="predicted"/>
<feature type="signal peptide" evidence="2">
    <location>
        <begin position="1"/>
        <end position="26"/>
    </location>
</feature>
<reference evidence="3" key="1">
    <citation type="submission" date="2021-01" db="EMBL/GenBank/DDBJ databases">
        <authorList>
            <person name="Corre E."/>
            <person name="Pelletier E."/>
            <person name="Niang G."/>
            <person name="Scheremetjew M."/>
            <person name="Finn R."/>
            <person name="Kale V."/>
            <person name="Holt S."/>
            <person name="Cochrane G."/>
            <person name="Meng A."/>
            <person name="Brown T."/>
            <person name="Cohen L."/>
        </authorList>
    </citation>
    <scope>NUCLEOTIDE SEQUENCE</scope>
    <source>
        <strain evidence="3">CCAP1064/1</strain>
    </source>
</reference>
<evidence type="ECO:0000313" key="3">
    <source>
        <dbReference type="EMBL" id="CAD8425145.1"/>
    </source>
</evidence>